<reference evidence="3 4" key="1">
    <citation type="submission" date="2019-01" db="EMBL/GenBank/DDBJ databases">
        <title>A draft genome assembly of the solar-powered sea slug Elysia chlorotica.</title>
        <authorList>
            <person name="Cai H."/>
            <person name="Li Q."/>
            <person name="Fang X."/>
            <person name="Li J."/>
            <person name="Curtis N.E."/>
            <person name="Altenburger A."/>
            <person name="Shibata T."/>
            <person name="Feng M."/>
            <person name="Maeda T."/>
            <person name="Schwartz J.A."/>
            <person name="Shigenobu S."/>
            <person name="Lundholm N."/>
            <person name="Nishiyama T."/>
            <person name="Yang H."/>
            <person name="Hasebe M."/>
            <person name="Li S."/>
            <person name="Pierce S.K."/>
            <person name="Wang J."/>
        </authorList>
    </citation>
    <scope>NUCLEOTIDE SEQUENCE [LARGE SCALE GENOMIC DNA]</scope>
    <source>
        <strain evidence="3">EC2010</strain>
        <tissue evidence="3">Whole organism of an adult</tissue>
    </source>
</reference>
<feature type="compositionally biased region" description="Polar residues" evidence="1">
    <location>
        <begin position="1"/>
        <end position="12"/>
    </location>
</feature>
<dbReference type="EMBL" id="RQTK01000813">
    <property type="protein sequence ID" value="RUS74625.1"/>
    <property type="molecule type" value="Genomic_DNA"/>
</dbReference>
<gene>
    <name evidence="3" type="ORF">EGW08_017605</name>
</gene>
<feature type="region of interest" description="Disordered" evidence="1">
    <location>
        <begin position="1"/>
        <end position="27"/>
    </location>
</feature>
<name>A0A433SZ93_ELYCH</name>
<keyword evidence="2" id="KW-0812">Transmembrane</keyword>
<feature type="transmembrane region" description="Helical" evidence="2">
    <location>
        <begin position="80"/>
        <end position="101"/>
    </location>
</feature>
<sequence>MGQTTSRQSLSSGPVAGDRTDTQQKDGGVISSIKRWCRKLAKTICEVESSGPALPMLTGLFHVLTYLSMFPGLNNIRMFLVVYLCAIVMIIVVTDIIQPALCQILNSTHPISGFSCFIGRSS</sequence>
<evidence type="ECO:0000256" key="2">
    <source>
        <dbReference type="SAM" id="Phobius"/>
    </source>
</evidence>
<accession>A0A433SZ93</accession>
<evidence type="ECO:0000313" key="4">
    <source>
        <dbReference type="Proteomes" id="UP000271974"/>
    </source>
</evidence>
<protein>
    <submittedName>
        <fullName evidence="3">Uncharacterized protein</fullName>
    </submittedName>
</protein>
<comment type="caution">
    <text evidence="3">The sequence shown here is derived from an EMBL/GenBank/DDBJ whole genome shotgun (WGS) entry which is preliminary data.</text>
</comment>
<evidence type="ECO:0000256" key="1">
    <source>
        <dbReference type="SAM" id="MobiDB-lite"/>
    </source>
</evidence>
<organism evidence="3 4">
    <name type="scientific">Elysia chlorotica</name>
    <name type="common">Eastern emerald elysia</name>
    <name type="synonym">Sea slug</name>
    <dbReference type="NCBI Taxonomy" id="188477"/>
    <lineage>
        <taxon>Eukaryota</taxon>
        <taxon>Metazoa</taxon>
        <taxon>Spiralia</taxon>
        <taxon>Lophotrochozoa</taxon>
        <taxon>Mollusca</taxon>
        <taxon>Gastropoda</taxon>
        <taxon>Heterobranchia</taxon>
        <taxon>Euthyneura</taxon>
        <taxon>Panpulmonata</taxon>
        <taxon>Sacoglossa</taxon>
        <taxon>Placobranchoidea</taxon>
        <taxon>Plakobranchidae</taxon>
        <taxon>Elysia</taxon>
    </lineage>
</organism>
<evidence type="ECO:0000313" key="3">
    <source>
        <dbReference type="EMBL" id="RUS74625.1"/>
    </source>
</evidence>
<keyword evidence="2" id="KW-1133">Transmembrane helix</keyword>
<keyword evidence="4" id="KW-1185">Reference proteome</keyword>
<keyword evidence="2" id="KW-0472">Membrane</keyword>
<dbReference type="Proteomes" id="UP000271974">
    <property type="component" value="Unassembled WGS sequence"/>
</dbReference>
<proteinExistence type="predicted"/>
<dbReference type="AlphaFoldDB" id="A0A433SZ93"/>